<feature type="transmembrane region" description="Helical" evidence="7">
    <location>
        <begin position="240"/>
        <end position="265"/>
    </location>
</feature>
<dbReference type="GO" id="GO:0005912">
    <property type="term" value="C:adherens junction"/>
    <property type="evidence" value="ECO:0007669"/>
    <property type="project" value="UniProtKB-SubCell"/>
</dbReference>
<evidence type="ECO:0000256" key="3">
    <source>
        <dbReference type="ARBA" id="ARBA00022427"/>
    </source>
</evidence>
<feature type="domain" description="Ig-like" evidence="9">
    <location>
        <begin position="144"/>
        <end position="233"/>
    </location>
</feature>
<dbReference type="InterPro" id="IPR003598">
    <property type="entry name" value="Ig_sub2"/>
</dbReference>
<dbReference type="InterPro" id="IPR013783">
    <property type="entry name" value="Ig-like_fold"/>
</dbReference>
<dbReference type="SMART" id="SM00408">
    <property type="entry name" value="IGc2"/>
    <property type="match status" value="2"/>
</dbReference>
<evidence type="ECO:0000256" key="2">
    <source>
        <dbReference type="ARBA" id="ARBA00004536"/>
    </source>
</evidence>
<protein>
    <recommendedName>
        <fullName evidence="9">Ig-like domain-containing protein</fullName>
    </recommendedName>
</protein>
<evidence type="ECO:0000256" key="6">
    <source>
        <dbReference type="SAM" id="MobiDB-lite"/>
    </source>
</evidence>
<dbReference type="InterPro" id="IPR052307">
    <property type="entry name" value="EJ_Adhesion_Regulator"/>
</dbReference>
<dbReference type="SMART" id="SM00409">
    <property type="entry name" value="IG"/>
    <property type="match status" value="2"/>
</dbReference>
<evidence type="ECO:0000313" key="11">
    <source>
        <dbReference type="Proteomes" id="UP000694569"/>
    </source>
</evidence>
<dbReference type="GO" id="GO:0016323">
    <property type="term" value="C:basolateral plasma membrane"/>
    <property type="evidence" value="ECO:0007669"/>
    <property type="project" value="UniProtKB-SubCell"/>
</dbReference>
<keyword evidence="7" id="KW-0812">Transmembrane</keyword>
<dbReference type="InterPro" id="IPR003599">
    <property type="entry name" value="Ig_sub"/>
</dbReference>
<evidence type="ECO:0000256" key="1">
    <source>
        <dbReference type="ARBA" id="ARBA00004435"/>
    </source>
</evidence>
<dbReference type="InterPro" id="IPR007110">
    <property type="entry name" value="Ig-like_dom"/>
</dbReference>
<evidence type="ECO:0000256" key="5">
    <source>
        <dbReference type="ARBA" id="ARBA00023768"/>
    </source>
</evidence>
<keyword evidence="7" id="KW-1133">Transmembrane helix</keyword>
<dbReference type="InterPro" id="IPR013106">
    <property type="entry name" value="Ig_V-set"/>
</dbReference>
<dbReference type="Gene3D" id="2.60.40.10">
    <property type="entry name" value="Immunoglobulins"/>
    <property type="match status" value="2"/>
</dbReference>
<organism evidence="10 11">
    <name type="scientific">Leptobrachium leishanense</name>
    <name type="common">Leishan spiny toad</name>
    <dbReference type="NCBI Taxonomy" id="445787"/>
    <lineage>
        <taxon>Eukaryota</taxon>
        <taxon>Metazoa</taxon>
        <taxon>Chordata</taxon>
        <taxon>Craniata</taxon>
        <taxon>Vertebrata</taxon>
        <taxon>Euteleostomi</taxon>
        <taxon>Amphibia</taxon>
        <taxon>Batrachia</taxon>
        <taxon>Anura</taxon>
        <taxon>Pelobatoidea</taxon>
        <taxon>Megophryidae</taxon>
        <taxon>Leptobrachium</taxon>
    </lineage>
</organism>
<keyword evidence="4" id="KW-0965">Cell junction</keyword>
<dbReference type="GO" id="GO:0005923">
    <property type="term" value="C:bicellular tight junction"/>
    <property type="evidence" value="ECO:0007669"/>
    <property type="project" value="UniProtKB-SubCell"/>
</dbReference>
<evidence type="ECO:0000313" key="10">
    <source>
        <dbReference type="Ensembl" id="ENSLLEP00000018550.1"/>
    </source>
</evidence>
<dbReference type="Proteomes" id="UP000694569">
    <property type="component" value="Unplaced"/>
</dbReference>
<evidence type="ECO:0000259" key="9">
    <source>
        <dbReference type="PROSITE" id="PS50835"/>
    </source>
</evidence>
<reference evidence="10" key="2">
    <citation type="submission" date="2025-09" db="UniProtKB">
        <authorList>
            <consortium name="Ensembl"/>
        </authorList>
    </citation>
    <scope>IDENTIFICATION</scope>
</reference>
<evidence type="ECO:0000256" key="8">
    <source>
        <dbReference type="SAM" id="SignalP"/>
    </source>
</evidence>
<dbReference type="AlphaFoldDB" id="A0A8C5MU21"/>
<sequence length="394" mass="42395">MVGQHWTASLIVLCLLPAQLRSVTISEPSTQTMYMATGETVTLGCTYTLGTSGTGNLDIEWVLMNPDSTALDKVILTYMDNNIIAKGPPDLMKRLSFTAGNPSNGDASISISYLVITDSGTYGCKVKKSPELASRKVTLIVQVPPTNPRCWIEGDQTEGKDVTLKCTTEGATGPLTYSWEKTSGPANPKTPALVMTSSTGDLLIKNLSQAYTGAYACNVGNTVGKGQCVVHLSAASSNRVGIIVGAVFGALLLLLLLLLLIWCLICCCNKRRYEKEIANDIREDVGAPPSNPTSRASSIRTAAGYRPHHISYSLRRVYSAANKEEQKAPSRSSSELYKPKIESSQPSPQPYEVPPSPQPLIVLPESTYHSPYNIQRVGGVPVMVPAQAREGFIV</sequence>
<keyword evidence="8" id="KW-0732">Signal</keyword>
<dbReference type="Ensembl" id="ENSLLET00000019280.1">
    <property type="protein sequence ID" value="ENSLLEP00000018550.1"/>
    <property type="gene ID" value="ENSLLEG00000011801.1"/>
</dbReference>
<feature type="signal peptide" evidence="8">
    <location>
        <begin position="1"/>
        <end position="22"/>
    </location>
</feature>
<evidence type="ECO:0000256" key="7">
    <source>
        <dbReference type="SAM" id="Phobius"/>
    </source>
</evidence>
<dbReference type="PANTHER" id="PTHR44468:SF2">
    <property type="entry name" value="V-SET AND IMMUNOGLOBULIN DOMAIN CONTAINING 8B ISOFORM X1"/>
    <property type="match status" value="1"/>
</dbReference>
<feature type="domain" description="Ig-like" evidence="9">
    <location>
        <begin position="28"/>
        <end position="138"/>
    </location>
</feature>
<keyword evidence="11" id="KW-1185">Reference proteome</keyword>
<keyword evidence="3" id="KW-0796">Tight junction</keyword>
<feature type="region of interest" description="Disordered" evidence="6">
    <location>
        <begin position="323"/>
        <end position="358"/>
    </location>
</feature>
<comment type="subcellular location">
    <subcellularLocation>
        <location evidence="5">Basolateral cell membrane</location>
        <topology evidence="5">Single-pass type I membrane protein</topology>
    </subcellularLocation>
    <subcellularLocation>
        <location evidence="2">Cell junction</location>
        <location evidence="2">Adherens junction</location>
    </subcellularLocation>
    <subcellularLocation>
        <location evidence="1">Cell junction</location>
        <location evidence="1">Tight junction</location>
    </subcellularLocation>
</comment>
<dbReference type="Pfam" id="PF13927">
    <property type="entry name" value="Ig_3"/>
    <property type="match status" value="1"/>
</dbReference>
<evidence type="ECO:0000256" key="4">
    <source>
        <dbReference type="ARBA" id="ARBA00022949"/>
    </source>
</evidence>
<dbReference type="InterPro" id="IPR036179">
    <property type="entry name" value="Ig-like_dom_sf"/>
</dbReference>
<accession>A0A8C5MU21</accession>
<dbReference type="GeneTree" id="ENSGT00940000161712"/>
<dbReference type="SMART" id="SM00406">
    <property type="entry name" value="IGv"/>
    <property type="match status" value="1"/>
</dbReference>
<name>A0A8C5MU21_9ANUR</name>
<dbReference type="PANTHER" id="PTHR44468">
    <property type="entry name" value="COXSACKIEVIRUS AND ADENOVIRUS RECEPTOR-RELATED"/>
    <property type="match status" value="1"/>
</dbReference>
<dbReference type="Pfam" id="PF07686">
    <property type="entry name" value="V-set"/>
    <property type="match status" value="1"/>
</dbReference>
<dbReference type="SUPFAM" id="SSF48726">
    <property type="entry name" value="Immunoglobulin"/>
    <property type="match status" value="2"/>
</dbReference>
<proteinExistence type="predicted"/>
<feature type="chain" id="PRO_5034658702" description="Ig-like domain-containing protein" evidence="8">
    <location>
        <begin position="23"/>
        <end position="394"/>
    </location>
</feature>
<keyword evidence="7" id="KW-0472">Membrane</keyword>
<reference evidence="10" key="1">
    <citation type="submission" date="2025-08" db="UniProtKB">
        <authorList>
            <consortium name="Ensembl"/>
        </authorList>
    </citation>
    <scope>IDENTIFICATION</scope>
</reference>
<dbReference type="PROSITE" id="PS50835">
    <property type="entry name" value="IG_LIKE"/>
    <property type="match status" value="2"/>
</dbReference>
<dbReference type="OrthoDB" id="10045577at2759"/>
<feature type="compositionally biased region" description="Pro residues" evidence="6">
    <location>
        <begin position="347"/>
        <end position="358"/>
    </location>
</feature>